<feature type="transmembrane region" description="Helical" evidence="1">
    <location>
        <begin position="152"/>
        <end position="172"/>
    </location>
</feature>
<evidence type="ECO:0000313" key="2">
    <source>
        <dbReference type="EMBL" id="ORZ11179.1"/>
    </source>
</evidence>
<protein>
    <submittedName>
        <fullName evidence="2">Uncharacterized protein</fullName>
    </submittedName>
</protein>
<sequence length="187" mass="22059">MLSFDNLVILSYGNVFWSHFLISLHTVQYCAVSSPFPLLRCWFLFWIFHNKNLTFFQKLGVYVVLWIVRVARAYTDQNVILYEPKKNTALERILKYCMNQKTEEYEIVMTFNRTMIFCRSNYTYMIIDGLQNENVPRSRSPPLLSLSPFPPYFLMCSYPFFFPLGIVAFSLMRGGDGWSQLSMRTLA</sequence>
<comment type="caution">
    <text evidence="2">The sequence shown here is derived from an EMBL/GenBank/DDBJ whole genome shotgun (WGS) entry which is preliminary data.</text>
</comment>
<keyword evidence="1" id="KW-0472">Membrane</keyword>
<proteinExistence type="predicted"/>
<keyword evidence="1" id="KW-0812">Transmembrane</keyword>
<dbReference type="EMBL" id="MCGE01000022">
    <property type="protein sequence ID" value="ORZ11179.1"/>
    <property type="molecule type" value="Genomic_DNA"/>
</dbReference>
<gene>
    <name evidence="2" type="ORF">BCR42DRAFT_395396</name>
</gene>
<keyword evidence="3" id="KW-1185">Reference proteome</keyword>
<organism evidence="2 3">
    <name type="scientific">Absidia repens</name>
    <dbReference type="NCBI Taxonomy" id="90262"/>
    <lineage>
        <taxon>Eukaryota</taxon>
        <taxon>Fungi</taxon>
        <taxon>Fungi incertae sedis</taxon>
        <taxon>Mucoromycota</taxon>
        <taxon>Mucoromycotina</taxon>
        <taxon>Mucoromycetes</taxon>
        <taxon>Mucorales</taxon>
        <taxon>Cunninghamellaceae</taxon>
        <taxon>Absidia</taxon>
    </lineage>
</organism>
<accession>A0A1X2I7T3</accession>
<evidence type="ECO:0000313" key="3">
    <source>
        <dbReference type="Proteomes" id="UP000193560"/>
    </source>
</evidence>
<keyword evidence="1" id="KW-1133">Transmembrane helix</keyword>
<dbReference type="Proteomes" id="UP000193560">
    <property type="component" value="Unassembled WGS sequence"/>
</dbReference>
<name>A0A1X2I7T3_9FUNG</name>
<dbReference type="AlphaFoldDB" id="A0A1X2I7T3"/>
<reference evidence="2 3" key="1">
    <citation type="submission" date="2016-07" db="EMBL/GenBank/DDBJ databases">
        <title>Pervasive Adenine N6-methylation of Active Genes in Fungi.</title>
        <authorList>
            <consortium name="DOE Joint Genome Institute"/>
            <person name="Mondo S.J."/>
            <person name="Dannebaum R.O."/>
            <person name="Kuo R.C."/>
            <person name="Labutti K."/>
            <person name="Haridas S."/>
            <person name="Kuo A."/>
            <person name="Salamov A."/>
            <person name="Ahrendt S.R."/>
            <person name="Lipzen A."/>
            <person name="Sullivan W."/>
            <person name="Andreopoulos W.B."/>
            <person name="Clum A."/>
            <person name="Lindquist E."/>
            <person name="Daum C."/>
            <person name="Ramamoorthy G.K."/>
            <person name="Gryganskyi A."/>
            <person name="Culley D."/>
            <person name="Magnuson J.K."/>
            <person name="James T.Y."/>
            <person name="O'Malley M.A."/>
            <person name="Stajich J.E."/>
            <person name="Spatafora J.W."/>
            <person name="Visel A."/>
            <person name="Grigoriev I.V."/>
        </authorList>
    </citation>
    <scope>NUCLEOTIDE SEQUENCE [LARGE SCALE GENOMIC DNA]</scope>
    <source>
        <strain evidence="2 3">NRRL 1336</strain>
    </source>
</reference>
<evidence type="ECO:0000256" key="1">
    <source>
        <dbReference type="SAM" id="Phobius"/>
    </source>
</evidence>